<feature type="compositionally biased region" description="Low complexity" evidence="3">
    <location>
        <begin position="201"/>
        <end position="223"/>
    </location>
</feature>
<dbReference type="PANTHER" id="PTHR12784:SF28">
    <property type="entry name" value="PROTEIN SICKIE"/>
    <property type="match status" value="1"/>
</dbReference>
<keyword evidence="6" id="KW-1185">Reference proteome</keyword>
<keyword evidence="2" id="KW-0175">Coiled coil</keyword>
<feature type="compositionally biased region" description="Basic and acidic residues" evidence="3">
    <location>
        <begin position="123"/>
        <end position="134"/>
    </location>
</feature>
<evidence type="ECO:0000256" key="1">
    <source>
        <dbReference type="ARBA" id="ARBA00006255"/>
    </source>
</evidence>
<feature type="region of interest" description="Disordered" evidence="3">
    <location>
        <begin position="123"/>
        <end position="632"/>
    </location>
</feature>
<dbReference type="Gene3D" id="3.40.50.300">
    <property type="entry name" value="P-loop containing nucleotide triphosphate hydrolases"/>
    <property type="match status" value="1"/>
</dbReference>
<feature type="compositionally biased region" description="Polar residues" evidence="3">
    <location>
        <begin position="468"/>
        <end position="478"/>
    </location>
</feature>
<feature type="compositionally biased region" description="Low complexity" evidence="3">
    <location>
        <begin position="287"/>
        <end position="307"/>
    </location>
</feature>
<feature type="compositionally biased region" description="Low complexity" evidence="3">
    <location>
        <begin position="232"/>
        <end position="243"/>
    </location>
</feature>
<comment type="caution">
    <text evidence="5">The sequence shown here is derived from an EMBL/GenBank/DDBJ whole genome shotgun (WGS) entry which is preliminary data.</text>
</comment>
<reference evidence="6" key="1">
    <citation type="submission" date="2022-10" db="EMBL/GenBank/DDBJ databases">
        <title>Genome assembly of Pristionchus species.</title>
        <authorList>
            <person name="Yoshida K."/>
            <person name="Sommer R.J."/>
        </authorList>
    </citation>
    <scope>NUCLEOTIDE SEQUENCE [LARGE SCALE GENOMIC DNA]</scope>
    <source>
        <strain evidence="6">RS5460</strain>
    </source>
</reference>
<dbReference type="SUPFAM" id="SSF47576">
    <property type="entry name" value="Calponin-homology domain, CH-domain"/>
    <property type="match status" value="1"/>
</dbReference>
<dbReference type="InterPro" id="IPR003593">
    <property type="entry name" value="AAA+_ATPase"/>
</dbReference>
<evidence type="ECO:0000313" key="5">
    <source>
        <dbReference type="EMBL" id="GMR38090.1"/>
    </source>
</evidence>
<comment type="similarity">
    <text evidence="1">Belongs to the Nav/unc-53 family.</text>
</comment>
<evidence type="ECO:0000259" key="4">
    <source>
        <dbReference type="SMART" id="SM00382"/>
    </source>
</evidence>
<protein>
    <recommendedName>
        <fullName evidence="4">AAA+ ATPase domain-containing protein</fullName>
    </recommendedName>
</protein>
<dbReference type="InterPro" id="IPR036872">
    <property type="entry name" value="CH_dom_sf"/>
</dbReference>
<organism evidence="5 6">
    <name type="scientific">Pristionchus mayeri</name>
    <dbReference type="NCBI Taxonomy" id="1317129"/>
    <lineage>
        <taxon>Eukaryota</taxon>
        <taxon>Metazoa</taxon>
        <taxon>Ecdysozoa</taxon>
        <taxon>Nematoda</taxon>
        <taxon>Chromadorea</taxon>
        <taxon>Rhabditida</taxon>
        <taxon>Rhabditina</taxon>
        <taxon>Diplogasteromorpha</taxon>
        <taxon>Diplogasteroidea</taxon>
        <taxon>Neodiplogasteridae</taxon>
        <taxon>Pristionchus</taxon>
    </lineage>
</organism>
<feature type="domain" description="AAA+ ATPase" evidence="4">
    <location>
        <begin position="1332"/>
        <end position="1463"/>
    </location>
</feature>
<feature type="region of interest" description="Disordered" evidence="3">
    <location>
        <begin position="802"/>
        <end position="823"/>
    </location>
</feature>
<feature type="compositionally biased region" description="Low complexity" evidence="3">
    <location>
        <begin position="1180"/>
        <end position="1192"/>
    </location>
</feature>
<sequence>MPPTEYPIRSNEQLIPIYTDWANRCLVKSGAAPIANLTRDLRKPSHLLRLVTVVAPPGSTELLTARVRKKTDDATALSDIVAFLERLGVDCAKVNANQIAAGHLGSLLQLLFALSQYRHEQRSAARREQREREMSAAAVQSRLPAPSPRIGQSKIASPRSLAPPSPAPSSAAHPHPPPSGLRAPSGSPATTATSRLSRPTSKIAAPSSASSSVASGSYASIPSATSAPRAQSSSRLLPPSSSLKEPTAQKKEPAKSSSGLRTPSSTLTKSIIKAPDAKVEPAKKGLRPPSTGLRTPSSSSRSPAISPQPKPRDLNLAPTAAAAAPVAPKAAAPAASGTAATNAAPEALATPPQQQKSIPAPSKMLKMFGKEKKKAEPSSQTPVTSKLKRPGLRPPTVTAEKKPDPVQTRMLPVKIAEEEEEKRSSKSSVDSAYGELSASSSSPSTSSTSSTADVNLMQVSPLVDKPSSMPSYSASANAGSRLAVPTAAVAAAPDCPAPSPIAEKPTLAVKGTPMRAEPESPEIDSPTIVEELVDSTSKSALDKRATTTEQEETIRADTEKSAPAARVETSPAFATPQIPPPPPPVTAPTMFSPPRQPPSYSQLCKSGRISVPIGESQEEGPRGSGLSGGSDAAAADMIRRASGAPAHPQRTRPANELIYTNSSMMLQDDSSDSSSVSSDDFCDGSSIISGTQSDYMATAFALGRTSSQMRSGRSSSMGERQRHLVDQENINALLKQCKTSKRSEAYQQPWPFSHQEGTPIDLPPRLNGLASNGFSGLHSLERKSRVAHLYRDDNGDRSALSALLSPRRMPPPSSSTDRHSLSAGRLSCAGMSRSMVLLDDDAPSASPRTRSRVYAACASAAASPRRTRDNSRSGSTRLQFSVAAPIGSLKRHENIYANAAALRDGELSLHKTSLPCSPSHTLRQSAERDFKGSQLSLASSCAFSTADTVDVDRLVRDLEGYHRKVNSLQRSNHNYEAVMDTVHRRVEKIAKVVGRDDTITSDEAARLRAEIESIRLVISRANTGGVRVTEPVQIDGLTRQPSLESVASARSSMSSASKSSALGFGVKGQKKSWFRSSLTKAFHKNGNKKDKKEGVKEAEEIAVSHLKKQLADKECALNDVRLDAVISANSVLEMQEQLHRLKSENQQLRSELRYQQNARSRASSRASIPVDEDVYDIPPSSSRSSASSKRSSGCGAVRVSVNVDLHGALTTTVSPEEEISIGYVALPATDVNWSQLDAQLFVLFQEYLTRIDPENTLGLHAAKSVIGYQIGEVCRHILGKPQPVSAPFETITTTSTIRMFLRGAAQHEVDSLVLSTLFPRGIADKLMKDLKTNRRLLLCGATGIGKSKLARQLAALLSARMGLSQNEGIQEIRMTEDSSAAQAQLQLDRLLSSSSPSVILIDNIPRPRVALISSSIAAAKLAPDQGPYVICTVNRASQSPESGTAQIFNTFIVTSRNEGVRGFTGRFLRRRLVEQEYRSCSTVPSEMLRIIDFMTTVLGAVNAFIEKANSLDVTVGPRTFCACPLSVEESRAWFVQLWNENLVPYMSKVANEGIKVLGRSVSYDDPTDAVCDAWPWVDGEPGETALIRLLSYAQVQLRHEKPTNFNAFDALTKIRSRQTETC</sequence>
<dbReference type="InterPro" id="IPR057568">
    <property type="entry name" value="CortBP2_NAV1-like_AAA_lid"/>
</dbReference>
<feature type="compositionally biased region" description="Low complexity" evidence="3">
    <location>
        <begin position="437"/>
        <end position="452"/>
    </location>
</feature>
<feature type="compositionally biased region" description="Low complexity" evidence="3">
    <location>
        <begin position="483"/>
        <end position="494"/>
    </location>
</feature>
<feature type="compositionally biased region" description="Low complexity" evidence="3">
    <location>
        <begin position="1158"/>
        <end position="1167"/>
    </location>
</feature>
<proteinExistence type="inferred from homology"/>
<dbReference type="Proteomes" id="UP001328107">
    <property type="component" value="Unassembled WGS sequence"/>
</dbReference>
<dbReference type="SMART" id="SM00382">
    <property type="entry name" value="AAA"/>
    <property type="match status" value="1"/>
</dbReference>
<dbReference type="Pfam" id="PF25408">
    <property type="entry name" value="AAA_lid_NAV1"/>
    <property type="match status" value="1"/>
</dbReference>
<dbReference type="Pfam" id="PF23092">
    <property type="entry name" value="Ubiquitin_6"/>
    <property type="match status" value="1"/>
</dbReference>
<dbReference type="PANTHER" id="PTHR12784">
    <property type="entry name" value="STEERIN"/>
    <property type="match status" value="1"/>
</dbReference>
<dbReference type="EMBL" id="BTRK01000002">
    <property type="protein sequence ID" value="GMR38090.1"/>
    <property type="molecule type" value="Genomic_DNA"/>
</dbReference>
<dbReference type="InterPro" id="IPR027417">
    <property type="entry name" value="P-loop_NTPase"/>
</dbReference>
<dbReference type="Gene3D" id="1.10.418.10">
    <property type="entry name" value="Calponin-like domain"/>
    <property type="match status" value="1"/>
</dbReference>
<gene>
    <name evidence="5" type="ORF">PMAYCL1PPCAC_08285</name>
</gene>
<dbReference type="SUPFAM" id="SSF52540">
    <property type="entry name" value="P-loop containing nucleoside triphosphate hydrolases"/>
    <property type="match status" value="1"/>
</dbReference>
<evidence type="ECO:0000256" key="2">
    <source>
        <dbReference type="ARBA" id="ARBA00023054"/>
    </source>
</evidence>
<dbReference type="InterPro" id="IPR057126">
    <property type="entry name" value="NAV1-like_ubiquitin-like"/>
</dbReference>
<evidence type="ECO:0000313" key="6">
    <source>
        <dbReference type="Proteomes" id="UP001328107"/>
    </source>
</evidence>
<accession>A0AAN5CBH0</accession>
<feature type="region of interest" description="Disordered" evidence="3">
    <location>
        <begin position="857"/>
        <end position="876"/>
    </location>
</feature>
<name>A0AAN5CBH0_9BILA</name>
<feature type="compositionally biased region" description="Pro residues" evidence="3">
    <location>
        <begin position="577"/>
        <end position="586"/>
    </location>
</feature>
<dbReference type="GO" id="GO:0022008">
    <property type="term" value="P:neurogenesis"/>
    <property type="evidence" value="ECO:0007669"/>
    <property type="project" value="InterPro"/>
</dbReference>
<feature type="compositionally biased region" description="Low complexity" evidence="3">
    <location>
        <begin position="317"/>
        <end position="352"/>
    </location>
</feature>
<feature type="compositionally biased region" description="Basic and acidic residues" evidence="3">
    <location>
        <begin position="540"/>
        <end position="560"/>
    </location>
</feature>
<feature type="region of interest" description="Disordered" evidence="3">
    <location>
        <begin position="1153"/>
        <end position="1192"/>
    </location>
</feature>
<feature type="compositionally biased region" description="Polar residues" evidence="3">
    <location>
        <begin position="187"/>
        <end position="200"/>
    </location>
</feature>
<dbReference type="InterPro" id="IPR039041">
    <property type="entry name" value="Nav/unc-53"/>
</dbReference>
<evidence type="ECO:0000256" key="3">
    <source>
        <dbReference type="SAM" id="MobiDB-lite"/>
    </source>
</evidence>
<feature type="compositionally biased region" description="Polar residues" evidence="3">
    <location>
        <begin position="255"/>
        <end position="269"/>
    </location>
</feature>